<dbReference type="AlphaFoldDB" id="A0A835SCF2"/>
<evidence type="ECO:0008006" key="4">
    <source>
        <dbReference type="Google" id="ProtNLM"/>
    </source>
</evidence>
<dbReference type="InterPro" id="IPR020094">
    <property type="entry name" value="TruA/RsuA/RluB/E/F_N"/>
</dbReference>
<evidence type="ECO:0000313" key="3">
    <source>
        <dbReference type="Proteomes" id="UP000639772"/>
    </source>
</evidence>
<dbReference type="Proteomes" id="UP000639772">
    <property type="component" value="Chromosome 1"/>
</dbReference>
<gene>
    <name evidence="2" type="ORF">HPP92_001699</name>
</gene>
<sequence>MALAPVGFATPFRLPVSSPNCTKHAEDVKEPENLSLESSPYKWRMVIAYDGTKFAGWQYQESPPTIQCLVEKALTCITKLDRKQLCLVGSRELMLAFMHGVRLHTLLHLFSMEVWRVSMLL</sequence>
<proteinExistence type="predicted"/>
<dbReference type="GO" id="GO:0003723">
    <property type="term" value="F:RNA binding"/>
    <property type="evidence" value="ECO:0007669"/>
    <property type="project" value="InterPro"/>
</dbReference>
<dbReference type="SUPFAM" id="SSF55120">
    <property type="entry name" value="Pseudouridine synthase"/>
    <property type="match status" value="1"/>
</dbReference>
<evidence type="ECO:0000256" key="1">
    <source>
        <dbReference type="ARBA" id="ARBA00023235"/>
    </source>
</evidence>
<dbReference type="OrthoDB" id="271910at2759"/>
<dbReference type="InterPro" id="IPR020103">
    <property type="entry name" value="PsdUridine_synth_cat_dom_sf"/>
</dbReference>
<organism evidence="2 3">
    <name type="scientific">Vanilla planifolia</name>
    <name type="common">Vanilla</name>
    <dbReference type="NCBI Taxonomy" id="51239"/>
    <lineage>
        <taxon>Eukaryota</taxon>
        <taxon>Viridiplantae</taxon>
        <taxon>Streptophyta</taxon>
        <taxon>Embryophyta</taxon>
        <taxon>Tracheophyta</taxon>
        <taxon>Spermatophyta</taxon>
        <taxon>Magnoliopsida</taxon>
        <taxon>Liliopsida</taxon>
        <taxon>Asparagales</taxon>
        <taxon>Orchidaceae</taxon>
        <taxon>Vanilloideae</taxon>
        <taxon>Vanilleae</taxon>
        <taxon>Vanilla</taxon>
    </lineage>
</organism>
<protein>
    <recommendedName>
        <fullName evidence="4">tRNA pseudouridine synthase</fullName>
    </recommendedName>
</protein>
<keyword evidence="1" id="KW-0413">Isomerase</keyword>
<dbReference type="GO" id="GO:0009982">
    <property type="term" value="F:pseudouridine synthase activity"/>
    <property type="evidence" value="ECO:0007669"/>
    <property type="project" value="InterPro"/>
</dbReference>
<comment type="caution">
    <text evidence="2">The sequence shown here is derived from an EMBL/GenBank/DDBJ whole genome shotgun (WGS) entry which is preliminary data.</text>
</comment>
<dbReference type="GO" id="GO:0001522">
    <property type="term" value="P:pseudouridine synthesis"/>
    <property type="evidence" value="ECO:0007669"/>
    <property type="project" value="InterPro"/>
</dbReference>
<dbReference type="Gene3D" id="3.30.70.580">
    <property type="entry name" value="Pseudouridine synthase I, catalytic domain, N-terminal subdomain"/>
    <property type="match status" value="1"/>
</dbReference>
<accession>A0A835SCF2</accession>
<reference evidence="2 3" key="1">
    <citation type="journal article" date="2020" name="Nat. Food">
        <title>A phased Vanilla planifolia genome enables genetic improvement of flavour and production.</title>
        <authorList>
            <person name="Hasing T."/>
            <person name="Tang H."/>
            <person name="Brym M."/>
            <person name="Khazi F."/>
            <person name="Huang T."/>
            <person name="Chambers A.H."/>
        </authorList>
    </citation>
    <scope>NUCLEOTIDE SEQUENCE [LARGE SCALE GENOMIC DNA]</scope>
    <source>
        <tissue evidence="2">Leaf</tissue>
    </source>
</reference>
<name>A0A835SCF2_VANPL</name>
<dbReference type="EMBL" id="JADCNM010000001">
    <property type="protein sequence ID" value="KAG0501627.1"/>
    <property type="molecule type" value="Genomic_DNA"/>
</dbReference>
<evidence type="ECO:0000313" key="2">
    <source>
        <dbReference type="EMBL" id="KAG0501627.1"/>
    </source>
</evidence>